<gene>
    <name evidence="2" type="ORF">Fcan01_26266</name>
</gene>
<dbReference type="InterPro" id="IPR013783">
    <property type="entry name" value="Ig-like_fold"/>
</dbReference>
<dbReference type="OMA" id="HAYKYRD"/>
<dbReference type="STRING" id="158441.A0A226D2K9"/>
<dbReference type="AlphaFoldDB" id="A0A226D2K9"/>
<dbReference type="PANTHER" id="PTHR21261:SF15">
    <property type="entry name" value="BEATEN PATH IIIA, ISOFORM D-RELATED"/>
    <property type="match status" value="1"/>
</dbReference>
<dbReference type="Proteomes" id="UP000198287">
    <property type="component" value="Unassembled WGS sequence"/>
</dbReference>
<name>A0A226D2K9_FOLCA</name>
<dbReference type="FunFam" id="2.60.40.10:FF:000437">
    <property type="entry name" value="Beat-IIIc, isoform A"/>
    <property type="match status" value="1"/>
</dbReference>
<dbReference type="OrthoDB" id="10015491at2759"/>
<feature type="domain" description="Ig-like" evidence="1">
    <location>
        <begin position="173"/>
        <end position="274"/>
    </location>
</feature>
<reference evidence="2 3" key="1">
    <citation type="submission" date="2015-12" db="EMBL/GenBank/DDBJ databases">
        <title>The genome of Folsomia candida.</title>
        <authorList>
            <person name="Faddeeva A."/>
            <person name="Derks M.F."/>
            <person name="Anvar Y."/>
            <person name="Smit S."/>
            <person name="Van Straalen N."/>
            <person name="Roelofs D."/>
        </authorList>
    </citation>
    <scope>NUCLEOTIDE SEQUENCE [LARGE SCALE GENOMIC DNA]</scope>
    <source>
        <strain evidence="2 3">VU population</strain>
        <tissue evidence="2">Whole body</tissue>
    </source>
</reference>
<dbReference type="InterPro" id="IPR007110">
    <property type="entry name" value="Ig-like_dom"/>
</dbReference>
<keyword evidence="3" id="KW-1185">Reference proteome</keyword>
<evidence type="ECO:0000313" key="2">
    <source>
        <dbReference type="EMBL" id="OXA38891.1"/>
    </source>
</evidence>
<dbReference type="SUPFAM" id="SSF48726">
    <property type="entry name" value="Immunoglobulin"/>
    <property type="match status" value="2"/>
</dbReference>
<evidence type="ECO:0000313" key="3">
    <source>
        <dbReference type="Proteomes" id="UP000198287"/>
    </source>
</evidence>
<accession>A0A226D2K9</accession>
<dbReference type="EMBL" id="LNIX01000042">
    <property type="protein sequence ID" value="OXA38891.1"/>
    <property type="molecule type" value="Genomic_DNA"/>
</dbReference>
<organism evidence="2 3">
    <name type="scientific">Folsomia candida</name>
    <name type="common">Springtail</name>
    <dbReference type="NCBI Taxonomy" id="158441"/>
    <lineage>
        <taxon>Eukaryota</taxon>
        <taxon>Metazoa</taxon>
        <taxon>Ecdysozoa</taxon>
        <taxon>Arthropoda</taxon>
        <taxon>Hexapoda</taxon>
        <taxon>Collembola</taxon>
        <taxon>Entomobryomorpha</taxon>
        <taxon>Isotomoidea</taxon>
        <taxon>Isotomidae</taxon>
        <taxon>Proisotominae</taxon>
        <taxon>Folsomia</taxon>
    </lineage>
</organism>
<dbReference type="Gene3D" id="2.60.40.10">
    <property type="entry name" value="Immunoglobulins"/>
    <property type="match status" value="1"/>
</dbReference>
<proteinExistence type="predicted"/>
<evidence type="ECO:0000259" key="1">
    <source>
        <dbReference type="PROSITE" id="PS50835"/>
    </source>
</evidence>
<dbReference type="PANTHER" id="PTHR21261">
    <property type="entry name" value="BEAT PROTEIN"/>
    <property type="match status" value="1"/>
</dbReference>
<protein>
    <submittedName>
        <fullName evidence="2">Basal cell adhesion molecule</fullName>
    </submittedName>
</protein>
<sequence>MCSINSIPHFYDLSTIPQSGGAVHPLAGTISVLTLFYDLLRLRCTVTSSNIVSSLRLTSVVIPEYVILGKGGILECGFELGLEDSGLYALKWYKDNDEFFRFKPSDQPHITVFPLKGVTVNVSGSSINKVRLDEIAMSSAGVYRCEISAEAPSFQTLGEDHLLRVIALPERGPTISGLHPWTNVGEELALSCHIHRAFPSPSLSWLVNKAPIRPSSCGGCVRGETYEAGKGEDGTTFYSSTSHLALRVDSTIIRDGSVTLECRASFPHSNVTLTNTLHSNIKAGLGLAHYAHTLANSTSPYSTPPQILLLLPFLTLLLDVGRNRAEGAV</sequence>
<feature type="domain" description="Ig-like" evidence="1">
    <location>
        <begin position="8"/>
        <end position="155"/>
    </location>
</feature>
<dbReference type="InterPro" id="IPR036179">
    <property type="entry name" value="Ig-like_dom_sf"/>
</dbReference>
<dbReference type="PROSITE" id="PS50835">
    <property type="entry name" value="IG_LIKE"/>
    <property type="match status" value="2"/>
</dbReference>
<comment type="caution">
    <text evidence="2">The sequence shown here is derived from an EMBL/GenBank/DDBJ whole genome shotgun (WGS) entry which is preliminary data.</text>
</comment>